<evidence type="ECO:0000313" key="16">
    <source>
        <dbReference type="EMBL" id="SHD78117.1"/>
    </source>
</evidence>
<comment type="subcellular location">
    <subcellularLocation>
        <location evidence="12">Cytoplasm</location>
    </subcellularLocation>
</comment>
<proteinExistence type="inferred from homology"/>
<evidence type="ECO:0000256" key="12">
    <source>
        <dbReference type="HAMAP-Rule" id="MF_00418"/>
    </source>
</evidence>
<evidence type="ECO:0000256" key="6">
    <source>
        <dbReference type="ARBA" id="ARBA00022605"/>
    </source>
</evidence>
<dbReference type="EC" id="4.3.3.7" evidence="4 12"/>
<evidence type="ECO:0000256" key="7">
    <source>
        <dbReference type="ARBA" id="ARBA00022915"/>
    </source>
</evidence>
<evidence type="ECO:0000313" key="17">
    <source>
        <dbReference type="Proteomes" id="UP000245423"/>
    </source>
</evidence>
<dbReference type="RefSeq" id="WP_005583392.1">
    <property type="nucleotide sequence ID" value="NZ_LT669839.1"/>
</dbReference>
<feature type="binding site" evidence="12 15">
    <location>
        <position position="203"/>
    </location>
    <ligand>
        <name>pyruvate</name>
        <dbReference type="ChEBI" id="CHEBI:15361"/>
    </ligand>
</feature>
<dbReference type="UniPathway" id="UPA00034">
    <property type="reaction ID" value="UER00017"/>
</dbReference>
<comment type="function">
    <text evidence="1 12">Catalyzes the condensation of (S)-aspartate-beta-semialdehyde [(S)-ASA] and pyruvate to 4-hydroxy-tetrahydrodipicolinate (HTPA).</text>
</comment>
<dbReference type="HAMAP" id="MF_00418">
    <property type="entry name" value="DapA"/>
    <property type="match status" value="1"/>
</dbReference>
<dbReference type="NCBIfam" id="TIGR00674">
    <property type="entry name" value="dapA"/>
    <property type="match status" value="1"/>
</dbReference>
<evidence type="ECO:0000256" key="10">
    <source>
        <dbReference type="ARBA" id="ARBA00023270"/>
    </source>
</evidence>
<dbReference type="GO" id="GO:0009089">
    <property type="term" value="P:lysine biosynthetic process via diaminopimelate"/>
    <property type="evidence" value="ECO:0007669"/>
    <property type="project" value="UniProtKB-UniRule"/>
</dbReference>
<evidence type="ECO:0000256" key="11">
    <source>
        <dbReference type="ARBA" id="ARBA00047836"/>
    </source>
</evidence>
<feature type="active site" description="Schiff-base intermediate with substrate" evidence="12 14">
    <location>
        <position position="161"/>
    </location>
</feature>
<dbReference type="InterPro" id="IPR020625">
    <property type="entry name" value="Schiff_base-form_aldolases_AS"/>
</dbReference>
<evidence type="ECO:0000256" key="9">
    <source>
        <dbReference type="ARBA" id="ARBA00023239"/>
    </source>
</evidence>
<dbReference type="PRINTS" id="PR00146">
    <property type="entry name" value="DHPICSNTHASE"/>
</dbReference>
<dbReference type="PROSITE" id="PS00666">
    <property type="entry name" value="DHDPS_2"/>
    <property type="match status" value="1"/>
</dbReference>
<reference evidence="16 17" key="1">
    <citation type="submission" date="2016-11" db="EMBL/GenBank/DDBJ databases">
        <authorList>
            <person name="Manzoor S."/>
        </authorList>
    </citation>
    <scope>NUCLEOTIDE SEQUENCE [LARGE SCALE GENOMIC DNA]</scope>
    <source>
        <strain evidence="16">Clostridium ultunense strain Esp</strain>
    </source>
</reference>
<feature type="binding site" evidence="12 15">
    <location>
        <position position="47"/>
    </location>
    <ligand>
        <name>pyruvate</name>
        <dbReference type="ChEBI" id="CHEBI:15361"/>
    </ligand>
</feature>
<dbReference type="PIRSF" id="PIRSF001365">
    <property type="entry name" value="DHDPS"/>
    <property type="match status" value="1"/>
</dbReference>
<dbReference type="InterPro" id="IPR002220">
    <property type="entry name" value="DapA-like"/>
</dbReference>
<accession>M1YSY1</accession>
<evidence type="ECO:0000256" key="15">
    <source>
        <dbReference type="PIRSR" id="PIRSR001365-2"/>
    </source>
</evidence>
<protein>
    <recommendedName>
        <fullName evidence="4 12">4-hydroxy-tetrahydrodipicolinate synthase</fullName>
        <shortName evidence="12">HTPA synthase</shortName>
        <ecNumber evidence="4 12">4.3.3.7</ecNumber>
    </recommendedName>
</protein>
<dbReference type="HOGENOM" id="CLU_049343_7_1_9"/>
<dbReference type="Pfam" id="PF00701">
    <property type="entry name" value="DHDPS"/>
    <property type="match status" value="1"/>
</dbReference>
<evidence type="ECO:0000256" key="13">
    <source>
        <dbReference type="PIRNR" id="PIRNR001365"/>
    </source>
</evidence>
<comment type="subunit">
    <text evidence="12">Homotetramer; dimer of dimers.</text>
</comment>
<comment type="pathway">
    <text evidence="2 12">Amino-acid biosynthesis; L-lysine biosynthesis via DAP pathway; (S)-tetrahydrodipicolinate from L-aspartate: step 3/4.</text>
</comment>
<dbReference type="InterPro" id="IPR020624">
    <property type="entry name" value="Schiff_base-form_aldolases_CS"/>
</dbReference>
<dbReference type="InterPro" id="IPR013785">
    <property type="entry name" value="Aldolase_TIM"/>
</dbReference>
<keyword evidence="6 12" id="KW-0028">Amino-acid biosynthesis</keyword>
<feature type="site" description="Part of a proton relay during catalysis" evidence="12">
    <location>
        <position position="107"/>
    </location>
</feature>
<evidence type="ECO:0000256" key="3">
    <source>
        <dbReference type="ARBA" id="ARBA00007592"/>
    </source>
</evidence>
<name>M1YSY1_9FIRM</name>
<keyword evidence="7 12" id="KW-0220">Diaminopimelate biosynthesis</keyword>
<dbReference type="SUPFAM" id="SSF51569">
    <property type="entry name" value="Aldolase"/>
    <property type="match status" value="1"/>
</dbReference>
<evidence type="ECO:0000256" key="2">
    <source>
        <dbReference type="ARBA" id="ARBA00005120"/>
    </source>
</evidence>
<dbReference type="Gene3D" id="3.20.20.70">
    <property type="entry name" value="Aldolase class I"/>
    <property type="match status" value="1"/>
</dbReference>
<gene>
    <name evidence="12 16" type="primary">dapA</name>
    <name evidence="16" type="ORF">CUESP1_2785</name>
</gene>
<dbReference type="GO" id="GO:0005829">
    <property type="term" value="C:cytosol"/>
    <property type="evidence" value="ECO:0007669"/>
    <property type="project" value="TreeGrafter"/>
</dbReference>
<dbReference type="PANTHER" id="PTHR12128">
    <property type="entry name" value="DIHYDRODIPICOLINATE SYNTHASE"/>
    <property type="match status" value="1"/>
</dbReference>
<dbReference type="AlphaFoldDB" id="M1YSY1"/>
<comment type="caution">
    <text evidence="12">Was originally thought to be a dihydrodipicolinate synthase (DHDPS), catalyzing the condensation of (S)-aspartate-beta-semialdehyde [(S)-ASA] and pyruvate to dihydrodipicolinate (DHDP). However, it was shown in E.coli that the product of the enzymatic reaction is not dihydrodipicolinate but in fact (4S)-4-hydroxy-2,3,4,5-tetrahydro-(2S)-dipicolinic acid (HTPA), and that the consecutive dehydration reaction leading to DHDP is not spontaneous but catalyzed by DapB.</text>
</comment>
<dbReference type="PANTHER" id="PTHR12128:SF66">
    <property type="entry name" value="4-HYDROXY-2-OXOGLUTARATE ALDOLASE, MITOCHONDRIAL"/>
    <property type="match status" value="1"/>
</dbReference>
<dbReference type="GO" id="GO:0008840">
    <property type="term" value="F:4-hydroxy-tetrahydrodipicolinate synthase activity"/>
    <property type="evidence" value="ECO:0007669"/>
    <property type="project" value="UniProtKB-UniRule"/>
</dbReference>
<dbReference type="Proteomes" id="UP000245423">
    <property type="component" value="Chromosome 1"/>
</dbReference>
<sequence>MVNWGRLISAMITPFDEDLNVNYDEAILLAKRLVEEGNTALVITGTTGEAPTLGSDEKVKLYELIKKNVDVPIIAGVGTNSSEDTIINAKRAIEAGVDGLLIVTPYYNKPTQESLYVHFKKIVEAVDIPIMLYNVPGRTGCNLLPETVERLAHIENIVALKEASGDINQMSEIIRRKPEGFLVYSGDDSMTLPSMAVGAYGVVSVCSHIVSKEIKEMIDAFVLGDTKKAMEIHLKLFKIFETLFIVSNPIPVKAALNMIGIEAGGLRLPLTEANLEIQKIIRDELEYLGFNII</sequence>
<comment type="catalytic activity">
    <reaction evidence="11 12">
        <text>L-aspartate 4-semialdehyde + pyruvate = (2S,4S)-4-hydroxy-2,3,4,5-tetrahydrodipicolinate + H2O + H(+)</text>
        <dbReference type="Rhea" id="RHEA:34171"/>
        <dbReference type="ChEBI" id="CHEBI:15361"/>
        <dbReference type="ChEBI" id="CHEBI:15377"/>
        <dbReference type="ChEBI" id="CHEBI:15378"/>
        <dbReference type="ChEBI" id="CHEBI:67139"/>
        <dbReference type="ChEBI" id="CHEBI:537519"/>
        <dbReference type="EC" id="4.3.3.7"/>
    </reaction>
</comment>
<keyword evidence="8 12" id="KW-0457">Lysine biosynthesis</keyword>
<dbReference type="CDD" id="cd00950">
    <property type="entry name" value="DHDPS"/>
    <property type="match status" value="1"/>
</dbReference>
<evidence type="ECO:0000256" key="5">
    <source>
        <dbReference type="ARBA" id="ARBA00022490"/>
    </source>
</evidence>
<evidence type="ECO:0000256" key="4">
    <source>
        <dbReference type="ARBA" id="ARBA00012086"/>
    </source>
</evidence>
<evidence type="ECO:0000256" key="1">
    <source>
        <dbReference type="ARBA" id="ARBA00003294"/>
    </source>
</evidence>
<dbReference type="EMBL" id="LT669839">
    <property type="protein sequence ID" value="SHD78117.1"/>
    <property type="molecule type" value="Genomic_DNA"/>
</dbReference>
<keyword evidence="5 12" id="KW-0963">Cytoplasm</keyword>
<feature type="site" description="Part of a proton relay during catalysis" evidence="12">
    <location>
        <position position="46"/>
    </location>
</feature>
<evidence type="ECO:0000256" key="14">
    <source>
        <dbReference type="PIRSR" id="PIRSR001365-1"/>
    </source>
</evidence>
<keyword evidence="17" id="KW-1185">Reference proteome</keyword>
<dbReference type="InterPro" id="IPR005263">
    <property type="entry name" value="DapA"/>
</dbReference>
<organism evidence="16 17">
    <name type="scientific">[Clostridium] ultunense Esp</name>
    <dbReference type="NCBI Taxonomy" id="1288971"/>
    <lineage>
        <taxon>Bacteria</taxon>
        <taxon>Bacillati</taxon>
        <taxon>Bacillota</taxon>
        <taxon>Tissierellia</taxon>
        <taxon>Tissierellales</taxon>
        <taxon>Tepidimicrobiaceae</taxon>
        <taxon>Schnuerera</taxon>
    </lineage>
</organism>
<dbReference type="GO" id="GO:0019877">
    <property type="term" value="P:diaminopimelate biosynthetic process"/>
    <property type="evidence" value="ECO:0007669"/>
    <property type="project" value="UniProtKB-UniRule"/>
</dbReference>
<dbReference type="SMART" id="SM01130">
    <property type="entry name" value="DHDPS"/>
    <property type="match status" value="1"/>
</dbReference>
<dbReference type="PROSITE" id="PS00665">
    <property type="entry name" value="DHDPS_1"/>
    <property type="match status" value="1"/>
</dbReference>
<feature type="active site" description="Proton donor/acceptor" evidence="12 14">
    <location>
        <position position="133"/>
    </location>
</feature>
<keyword evidence="9 12" id="KW-0456">Lyase</keyword>
<evidence type="ECO:0000256" key="8">
    <source>
        <dbReference type="ARBA" id="ARBA00023154"/>
    </source>
</evidence>
<comment type="similarity">
    <text evidence="3 12 13">Belongs to the DapA family.</text>
</comment>
<keyword evidence="10 12" id="KW-0704">Schiff base</keyword>
<dbReference type="OrthoDB" id="9782828at2"/>